<reference evidence="2 3" key="1">
    <citation type="journal article" date="2011" name="J. Bacteriol.">
        <title>Genome sequence of 'Pedosphaera parvula' Ellin514, an aerobic Verrucomicrobial isolate from pasture soil.</title>
        <authorList>
            <person name="Kant R."/>
            <person name="van Passel M.W."/>
            <person name="Sangwan P."/>
            <person name="Palva A."/>
            <person name="Lucas S."/>
            <person name="Copeland A."/>
            <person name="Lapidus A."/>
            <person name="Glavina Del Rio T."/>
            <person name="Dalin E."/>
            <person name="Tice H."/>
            <person name="Bruce D."/>
            <person name="Goodwin L."/>
            <person name="Pitluck S."/>
            <person name="Chertkov O."/>
            <person name="Larimer F.W."/>
            <person name="Land M.L."/>
            <person name="Hauser L."/>
            <person name="Brettin T.S."/>
            <person name="Detter J.C."/>
            <person name="Han S."/>
            <person name="de Vos W.M."/>
            <person name="Janssen P.H."/>
            <person name="Smidt H."/>
        </authorList>
    </citation>
    <scope>NUCLEOTIDE SEQUENCE [LARGE SCALE GENOMIC DNA]</scope>
    <source>
        <strain evidence="2 3">Ellin514</strain>
    </source>
</reference>
<accession>B9XL93</accession>
<evidence type="ECO:0000256" key="1">
    <source>
        <dbReference type="SAM" id="MobiDB-lite"/>
    </source>
</evidence>
<dbReference type="STRING" id="320771.Cflav_PD2288"/>
<protein>
    <submittedName>
        <fullName evidence="2">Uncharacterized protein</fullName>
    </submittedName>
</protein>
<organism evidence="2 3">
    <name type="scientific">Pedosphaera parvula (strain Ellin514)</name>
    <dbReference type="NCBI Taxonomy" id="320771"/>
    <lineage>
        <taxon>Bacteria</taxon>
        <taxon>Pseudomonadati</taxon>
        <taxon>Verrucomicrobiota</taxon>
        <taxon>Pedosphaerae</taxon>
        <taxon>Pedosphaerales</taxon>
        <taxon>Pedosphaeraceae</taxon>
        <taxon>Pedosphaera</taxon>
    </lineage>
</organism>
<name>B9XL93_PEDPL</name>
<evidence type="ECO:0000313" key="3">
    <source>
        <dbReference type="Proteomes" id="UP000003688"/>
    </source>
</evidence>
<proteinExistence type="predicted"/>
<evidence type="ECO:0000313" key="2">
    <source>
        <dbReference type="EMBL" id="EEF59444.1"/>
    </source>
</evidence>
<comment type="caution">
    <text evidence="2">The sequence shown here is derived from an EMBL/GenBank/DDBJ whole genome shotgun (WGS) entry which is preliminary data.</text>
</comment>
<dbReference type="EMBL" id="ABOX02000028">
    <property type="protein sequence ID" value="EEF59444.1"/>
    <property type="molecule type" value="Genomic_DNA"/>
</dbReference>
<dbReference type="AlphaFoldDB" id="B9XL93"/>
<gene>
    <name evidence="2" type="ORF">Cflav_PD2288</name>
</gene>
<dbReference type="Proteomes" id="UP000003688">
    <property type="component" value="Unassembled WGS sequence"/>
</dbReference>
<feature type="region of interest" description="Disordered" evidence="1">
    <location>
        <begin position="1"/>
        <end position="27"/>
    </location>
</feature>
<sequence length="66" mass="7250">MTTILELNSRPRRSPQNKSPDGELAGGLDFLKTKVNKLSVGEQGMMVESTGIEPATFSLRTRRSTN</sequence>
<keyword evidence="3" id="KW-1185">Reference proteome</keyword>